<feature type="compositionally biased region" description="Basic and acidic residues" evidence="1">
    <location>
        <begin position="104"/>
        <end position="126"/>
    </location>
</feature>
<evidence type="ECO:0000313" key="2">
    <source>
        <dbReference type="EMBL" id="GCC49384.1"/>
    </source>
</evidence>
<organism evidence="2 3">
    <name type="scientific">Chiloscyllium punctatum</name>
    <name type="common">Brownbanded bambooshark</name>
    <name type="synonym">Hemiscyllium punctatum</name>
    <dbReference type="NCBI Taxonomy" id="137246"/>
    <lineage>
        <taxon>Eukaryota</taxon>
        <taxon>Metazoa</taxon>
        <taxon>Chordata</taxon>
        <taxon>Craniata</taxon>
        <taxon>Vertebrata</taxon>
        <taxon>Chondrichthyes</taxon>
        <taxon>Elasmobranchii</taxon>
        <taxon>Galeomorphii</taxon>
        <taxon>Galeoidea</taxon>
        <taxon>Orectolobiformes</taxon>
        <taxon>Hemiscylliidae</taxon>
        <taxon>Chiloscyllium</taxon>
    </lineage>
</organism>
<reference evidence="2 3" key="1">
    <citation type="journal article" date="2018" name="Nat. Ecol. Evol.">
        <title>Shark genomes provide insights into elasmobranch evolution and the origin of vertebrates.</title>
        <authorList>
            <person name="Hara Y"/>
            <person name="Yamaguchi K"/>
            <person name="Onimaru K"/>
            <person name="Kadota M"/>
            <person name="Koyanagi M"/>
            <person name="Keeley SD"/>
            <person name="Tatsumi K"/>
            <person name="Tanaka K"/>
            <person name="Motone F"/>
            <person name="Kageyama Y"/>
            <person name="Nozu R"/>
            <person name="Adachi N"/>
            <person name="Nishimura O"/>
            <person name="Nakagawa R"/>
            <person name="Tanegashima C"/>
            <person name="Kiyatake I"/>
            <person name="Matsumoto R"/>
            <person name="Murakumo K"/>
            <person name="Nishida K"/>
            <person name="Terakita A"/>
            <person name="Kuratani S"/>
            <person name="Sato K"/>
            <person name="Hyodo S Kuraku.S."/>
        </authorList>
    </citation>
    <scope>NUCLEOTIDE SEQUENCE [LARGE SCALE GENOMIC DNA]</scope>
</reference>
<evidence type="ECO:0000256" key="1">
    <source>
        <dbReference type="SAM" id="MobiDB-lite"/>
    </source>
</evidence>
<feature type="compositionally biased region" description="Polar residues" evidence="1">
    <location>
        <begin position="1"/>
        <end position="12"/>
    </location>
</feature>
<feature type="non-terminal residue" evidence="2">
    <location>
        <position position="175"/>
    </location>
</feature>
<protein>
    <submittedName>
        <fullName evidence="2">Uncharacterized protein</fullName>
    </submittedName>
</protein>
<proteinExistence type="predicted"/>
<feature type="region of interest" description="Disordered" evidence="1">
    <location>
        <begin position="1"/>
        <end position="54"/>
    </location>
</feature>
<comment type="caution">
    <text evidence="2">The sequence shown here is derived from an EMBL/GenBank/DDBJ whole genome shotgun (WGS) entry which is preliminary data.</text>
</comment>
<dbReference type="Proteomes" id="UP000287033">
    <property type="component" value="Unassembled WGS sequence"/>
</dbReference>
<name>A0A401U376_CHIPU</name>
<feature type="compositionally biased region" description="Basic and acidic residues" evidence="1">
    <location>
        <begin position="19"/>
        <end position="50"/>
    </location>
</feature>
<feature type="region of interest" description="Disordered" evidence="1">
    <location>
        <begin position="97"/>
        <end position="175"/>
    </location>
</feature>
<evidence type="ECO:0000313" key="3">
    <source>
        <dbReference type="Proteomes" id="UP000287033"/>
    </source>
</evidence>
<accession>A0A401U376</accession>
<gene>
    <name evidence="2" type="ORF">chiPu_0033474</name>
</gene>
<dbReference type="AlphaFoldDB" id="A0A401U376"/>
<sequence>FATQQPQAQTGLQPRRHDRQVPHVLDPEAGTRREPDHRHRIGEEAHERAQQHRAGVAEALEHAVAGKDQPLRHQIHGHEVQELGGDRHGLAIVREAVEQQPRLPLREDRDRDHDDGADRHRLDEGLPHAPGIACAEILTGDRAGSERDRQCRHLDQTEHARPDAEAGLGRRAEIA</sequence>
<keyword evidence="3" id="KW-1185">Reference proteome</keyword>
<feature type="compositionally biased region" description="Basic and acidic residues" evidence="1">
    <location>
        <begin position="143"/>
        <end position="175"/>
    </location>
</feature>
<dbReference type="EMBL" id="BEZZ01263392">
    <property type="protein sequence ID" value="GCC49384.1"/>
    <property type="molecule type" value="Genomic_DNA"/>
</dbReference>
<feature type="non-terminal residue" evidence="2">
    <location>
        <position position="1"/>
    </location>
</feature>